<proteinExistence type="predicted"/>
<organism evidence="1 2">
    <name type="scientific">Klebsiella pneumoniae 30684/NJST258_2</name>
    <dbReference type="NCBI Taxonomy" id="1420013"/>
    <lineage>
        <taxon>Bacteria</taxon>
        <taxon>Pseudomonadati</taxon>
        <taxon>Pseudomonadota</taxon>
        <taxon>Gammaproteobacteria</taxon>
        <taxon>Enterobacterales</taxon>
        <taxon>Enterobacteriaceae</taxon>
        <taxon>Klebsiella/Raoultella group</taxon>
        <taxon>Klebsiella</taxon>
        <taxon>Klebsiella pneumoniae complex</taxon>
    </lineage>
</organism>
<dbReference type="KEGG" id="kps:KPNJ2_04225"/>
<accession>W8UPJ4</accession>
<evidence type="ECO:0000313" key="2">
    <source>
        <dbReference type="Proteomes" id="UP000019586"/>
    </source>
</evidence>
<dbReference type="PATRIC" id="fig|1420013.3.peg.3976"/>
<dbReference type="AlphaFoldDB" id="W8UPJ4"/>
<gene>
    <name evidence="1" type="ORF">KPNJ2_04225</name>
</gene>
<reference evidence="1 2" key="1">
    <citation type="journal article" date="2014" name="Proc. Natl. Acad. Sci. U.S.A.">
        <title>Molecular dissection of the evolution of carbapenem-resistant multilocus sequence type 258 Klebsiella pneumoniae.</title>
        <authorList>
            <person name="Deleo F.R."/>
            <person name="Chen L."/>
            <person name="Porcella S.F."/>
            <person name="Martens C.A."/>
            <person name="Kobayashi S.D."/>
            <person name="Porter A.R."/>
            <person name="Chavda K.D."/>
            <person name="Jacobs M.R."/>
            <person name="Mathema B."/>
            <person name="Olsen R.J."/>
            <person name="Bonomo R.A."/>
            <person name="Musser J.M."/>
            <person name="Kreiswirth B.N."/>
        </authorList>
    </citation>
    <scope>NUCLEOTIDE SEQUENCE [LARGE SCALE GENOMIC DNA]</scope>
    <source>
        <strain evidence="1">30684/NJST258_2</strain>
    </source>
</reference>
<protein>
    <recommendedName>
        <fullName evidence="3">dTDP-glucose pyrophosphorylase</fullName>
    </recommendedName>
</protein>
<dbReference type="Proteomes" id="UP000019586">
    <property type="component" value="Chromosome"/>
</dbReference>
<dbReference type="HOGENOM" id="CLU_136685_0_0_6"/>
<evidence type="ECO:0008006" key="3">
    <source>
        <dbReference type="Google" id="ProtNLM"/>
    </source>
</evidence>
<name>W8UPJ4_KLEPN</name>
<sequence>MRNNANKTSHSRSACEIASPRSAHIRVIHHTYPLRPLLSPVHCLDGNRMTDSSPQTITLPLPAIEGMTIAFQGVNYLRPEKMLDFATISPAPVRAVTPLALLYSTVGVLRQVELRKLPVYISGRVVYPISSLTMPGLRARLIINATSQRLKFLESLIASSASDNVHGMQILGLALTFTVEQAA</sequence>
<dbReference type="EMBL" id="CP006918">
    <property type="protein sequence ID" value="AHM81005.1"/>
    <property type="molecule type" value="Genomic_DNA"/>
</dbReference>
<evidence type="ECO:0000313" key="1">
    <source>
        <dbReference type="EMBL" id="AHM81005.1"/>
    </source>
</evidence>